<dbReference type="EnsemblMetazoa" id="XM_003242424.3">
    <property type="protein sequence ID" value="XP_003242472.1"/>
    <property type="gene ID" value="LOC100571227"/>
</dbReference>
<protein>
    <submittedName>
        <fullName evidence="3">Uncharacterized protein</fullName>
    </submittedName>
</protein>
<accession>A0A8R1W7Z2</accession>
<keyword evidence="2" id="KW-0732">Signal</keyword>
<evidence type="ECO:0000313" key="3">
    <source>
        <dbReference type="EnsemblMetazoa" id="XP_003242472.1"/>
    </source>
</evidence>
<organism evidence="3 4">
    <name type="scientific">Acyrthosiphon pisum</name>
    <name type="common">Pea aphid</name>
    <dbReference type="NCBI Taxonomy" id="7029"/>
    <lineage>
        <taxon>Eukaryota</taxon>
        <taxon>Metazoa</taxon>
        <taxon>Ecdysozoa</taxon>
        <taxon>Arthropoda</taxon>
        <taxon>Hexapoda</taxon>
        <taxon>Insecta</taxon>
        <taxon>Pterygota</taxon>
        <taxon>Neoptera</taxon>
        <taxon>Paraneoptera</taxon>
        <taxon>Hemiptera</taxon>
        <taxon>Sternorrhyncha</taxon>
        <taxon>Aphidomorpha</taxon>
        <taxon>Aphidoidea</taxon>
        <taxon>Aphididae</taxon>
        <taxon>Macrosiphini</taxon>
        <taxon>Acyrthosiphon</taxon>
    </lineage>
</organism>
<dbReference type="GeneID" id="100571227"/>
<dbReference type="Proteomes" id="UP000007819">
    <property type="component" value="Chromosome A1"/>
</dbReference>
<dbReference type="KEGG" id="api:100571227"/>
<dbReference type="OrthoDB" id="6620823at2759"/>
<proteinExistence type="predicted"/>
<dbReference type="PROSITE" id="PS51257">
    <property type="entry name" value="PROKAR_LIPOPROTEIN"/>
    <property type="match status" value="1"/>
</dbReference>
<sequence>MKVYMMFALCALMMSCLPRQYDCCMDTVLKSFFEMFNPSVEAGPGRLVSRHRYKDGFMPDYPLEVIGHDGEWVKPPDDNDDGSVPTADYVDEGAGNGVSSGDRTSSGGGASSEGGAGGTNGDNGSGRLEYSIRQQKIDAAVGATSSSGPGIRPDDHRPFSDFVVSLLKTVQLTPLATLKKSKGKPPGAVPATKTTVHQPQHHGGITNPW</sequence>
<evidence type="ECO:0000256" key="2">
    <source>
        <dbReference type="SAM" id="SignalP"/>
    </source>
</evidence>
<feature type="signal peptide" evidence="2">
    <location>
        <begin position="1"/>
        <end position="18"/>
    </location>
</feature>
<feature type="compositionally biased region" description="Gly residues" evidence="1">
    <location>
        <begin position="106"/>
        <end position="124"/>
    </location>
</feature>
<feature type="region of interest" description="Disordered" evidence="1">
    <location>
        <begin position="179"/>
        <end position="209"/>
    </location>
</feature>
<evidence type="ECO:0000256" key="1">
    <source>
        <dbReference type="SAM" id="MobiDB-lite"/>
    </source>
</evidence>
<evidence type="ECO:0000313" key="4">
    <source>
        <dbReference type="Proteomes" id="UP000007819"/>
    </source>
</evidence>
<feature type="chain" id="PRO_5035810574" evidence="2">
    <location>
        <begin position="19"/>
        <end position="209"/>
    </location>
</feature>
<name>A0A8R1W7Z2_ACYPI</name>
<keyword evidence="4" id="KW-1185">Reference proteome</keyword>
<reference evidence="4" key="1">
    <citation type="submission" date="2010-06" db="EMBL/GenBank/DDBJ databases">
        <authorList>
            <person name="Jiang H."/>
            <person name="Abraham K."/>
            <person name="Ali S."/>
            <person name="Alsbrooks S.L."/>
            <person name="Anim B.N."/>
            <person name="Anosike U.S."/>
            <person name="Attaway T."/>
            <person name="Bandaranaike D.P."/>
            <person name="Battles P.K."/>
            <person name="Bell S.N."/>
            <person name="Bell A.V."/>
            <person name="Beltran B."/>
            <person name="Bickham C."/>
            <person name="Bustamante Y."/>
            <person name="Caleb T."/>
            <person name="Canada A."/>
            <person name="Cardenas V."/>
            <person name="Carter K."/>
            <person name="Chacko J."/>
            <person name="Chandrabose M.N."/>
            <person name="Chavez D."/>
            <person name="Chavez A."/>
            <person name="Chen L."/>
            <person name="Chu H.-S."/>
            <person name="Claassen K.J."/>
            <person name="Cockrell R."/>
            <person name="Collins M."/>
            <person name="Cooper J.A."/>
            <person name="Cree A."/>
            <person name="Curry S.M."/>
            <person name="Da Y."/>
            <person name="Dao M.D."/>
            <person name="Das B."/>
            <person name="Davila M.-L."/>
            <person name="Davy-Carroll L."/>
            <person name="Denson S."/>
            <person name="Dinh H."/>
            <person name="Ebong V.E."/>
            <person name="Edwards J.R."/>
            <person name="Egan A."/>
            <person name="El-Daye J."/>
            <person name="Escobedo L."/>
            <person name="Fernandez S."/>
            <person name="Fernando P.R."/>
            <person name="Flagg N."/>
            <person name="Forbes L.D."/>
            <person name="Fowler R.G."/>
            <person name="Fu Q."/>
            <person name="Gabisi R.A."/>
            <person name="Ganer J."/>
            <person name="Garbino Pronczuk A."/>
            <person name="Garcia R.M."/>
            <person name="Garner T."/>
            <person name="Garrett T.E."/>
            <person name="Gonzalez D.A."/>
            <person name="Hamid H."/>
            <person name="Hawkins E.S."/>
            <person name="Hirani K."/>
            <person name="Hogues M.E."/>
            <person name="Hollins B."/>
            <person name="Hsiao C.-H."/>
            <person name="Jabil R."/>
            <person name="James M.L."/>
            <person name="Jhangiani S.N."/>
            <person name="Johnson B."/>
            <person name="Johnson Q."/>
            <person name="Joshi V."/>
            <person name="Kalu J.B."/>
            <person name="Kam C."/>
            <person name="Kashfia A."/>
            <person name="Keebler J."/>
            <person name="Kisamo H."/>
            <person name="Kovar C.L."/>
            <person name="Lago L.A."/>
            <person name="Lai C.-Y."/>
            <person name="Laidlaw J."/>
            <person name="Lara F."/>
            <person name="Le T.-K."/>
            <person name="Lee S.L."/>
            <person name="Legall F.H."/>
            <person name="Lemon S.J."/>
            <person name="Lewis L.R."/>
            <person name="Li B."/>
            <person name="Liu Y."/>
            <person name="Liu Y.-S."/>
            <person name="Lopez J."/>
            <person name="Lozado R.J."/>
            <person name="Lu J."/>
            <person name="Madu R.C."/>
            <person name="Maheshwari M."/>
            <person name="Maheshwari R."/>
            <person name="Malloy K."/>
            <person name="Martinez E."/>
            <person name="Mathew T."/>
            <person name="Mercado I.C."/>
            <person name="Mercado C."/>
            <person name="Meyer B."/>
            <person name="Montgomery K."/>
            <person name="Morgan M.B."/>
            <person name="Munidasa M."/>
            <person name="Nazareth L.V."/>
            <person name="Nelson J."/>
            <person name="Ng B.M."/>
            <person name="Nguyen N.B."/>
            <person name="Nguyen P.Q."/>
            <person name="Nguyen T."/>
            <person name="Obregon M."/>
            <person name="Okwuonu G.O."/>
            <person name="Onwere C.G."/>
            <person name="Orozco G."/>
            <person name="Parra A."/>
            <person name="Patel S."/>
            <person name="Patil S."/>
            <person name="Perez A."/>
            <person name="Perez Y."/>
            <person name="Pham C."/>
            <person name="Primus E.L."/>
            <person name="Pu L.-L."/>
            <person name="Puazo M."/>
            <person name="Qin X."/>
            <person name="Quiroz J.B."/>
            <person name="Reese J."/>
            <person name="Richards S."/>
            <person name="Rives C.M."/>
            <person name="Robberts R."/>
            <person name="Ruiz S.J."/>
            <person name="Ruiz M.J."/>
            <person name="Santibanez J."/>
            <person name="Schneider B.W."/>
            <person name="Sisson I."/>
            <person name="Smith M."/>
            <person name="Sodergren E."/>
            <person name="Song X.-Z."/>
            <person name="Song B.B."/>
            <person name="Summersgill H."/>
            <person name="Thelus R."/>
            <person name="Thornton R.D."/>
            <person name="Trejos Z.Y."/>
            <person name="Usmani K."/>
            <person name="Vattathil S."/>
            <person name="Villasana D."/>
            <person name="Walker D.L."/>
            <person name="Wang S."/>
            <person name="Wang K."/>
            <person name="White C.S."/>
            <person name="Williams A.C."/>
            <person name="Williamson J."/>
            <person name="Wilson K."/>
            <person name="Woghiren I.O."/>
            <person name="Woodworth J.R."/>
            <person name="Worley K.C."/>
            <person name="Wright R.A."/>
            <person name="Wu W."/>
            <person name="Young L."/>
            <person name="Zhang L."/>
            <person name="Zhang J."/>
            <person name="Zhu Y."/>
            <person name="Muzny D.M."/>
            <person name="Weinstock G."/>
            <person name="Gibbs R.A."/>
        </authorList>
    </citation>
    <scope>NUCLEOTIDE SEQUENCE [LARGE SCALE GENOMIC DNA]</scope>
    <source>
        <strain evidence="4">LSR1</strain>
    </source>
</reference>
<feature type="region of interest" description="Disordered" evidence="1">
    <location>
        <begin position="68"/>
        <end position="127"/>
    </location>
</feature>
<dbReference type="AlphaFoldDB" id="A0A8R1W7Z2"/>
<feature type="compositionally biased region" description="Basic and acidic residues" evidence="1">
    <location>
        <begin position="68"/>
        <end position="77"/>
    </location>
</feature>
<reference evidence="3" key="2">
    <citation type="submission" date="2022-06" db="UniProtKB">
        <authorList>
            <consortium name="EnsemblMetazoa"/>
        </authorList>
    </citation>
    <scope>IDENTIFICATION</scope>
</reference>
<dbReference type="RefSeq" id="XP_003242472.1">
    <property type="nucleotide sequence ID" value="XM_003242424.2"/>
</dbReference>